<dbReference type="Gene3D" id="3.40.50.11550">
    <property type="match status" value="2"/>
</dbReference>
<feature type="domain" description="Haem-binding uptake Tiki superfamily ChaN" evidence="2">
    <location>
        <begin position="28"/>
        <end position="229"/>
    </location>
</feature>
<name>A0ABT7XQM1_9NEIS</name>
<sequence>MTRSLTVLLATLALSACASKPVPPTLDQQFSRQPLVLLGEMHDNAEGHKQRYALIKEAVFNGWRPVIAMEQFDRGNQAKLDEALKRCTNTDCVIEAAAPANSGWNWEYYKPLIELAQRYKLPIIAANVSRDEAAKVMRDGFSAIFDQATLDGYGLNKPVPADILTAQAHELDAGHCGKLPKETLQGMVNAQIARDVFMAKVMFDNRAHSVLLIAGNGHVRRDIGVPRWLGKYANGALSVGFVDSKPAPKAFDRVVTVPATEHPNPCTALNKAAS</sequence>
<organism evidence="3 4">
    <name type="scientific">Crenobacter oryzisoli</name>
    <dbReference type="NCBI Taxonomy" id="3056844"/>
    <lineage>
        <taxon>Bacteria</taxon>
        <taxon>Pseudomonadati</taxon>
        <taxon>Pseudomonadota</taxon>
        <taxon>Betaproteobacteria</taxon>
        <taxon>Neisseriales</taxon>
        <taxon>Neisseriaceae</taxon>
        <taxon>Crenobacter</taxon>
    </lineage>
</organism>
<comment type="caution">
    <text evidence="3">The sequence shown here is derived from an EMBL/GenBank/DDBJ whole genome shotgun (WGS) entry which is preliminary data.</text>
</comment>
<proteinExistence type="predicted"/>
<keyword evidence="3" id="KW-0449">Lipoprotein</keyword>
<accession>A0ABT7XQM1</accession>
<dbReference type="CDD" id="cd14727">
    <property type="entry name" value="ChanN-like"/>
    <property type="match status" value="1"/>
</dbReference>
<evidence type="ECO:0000313" key="4">
    <source>
        <dbReference type="Proteomes" id="UP001168540"/>
    </source>
</evidence>
<feature type="signal peptide" evidence="1">
    <location>
        <begin position="1"/>
        <end position="18"/>
    </location>
</feature>
<dbReference type="RefSeq" id="WP_289830749.1">
    <property type="nucleotide sequence ID" value="NZ_JAUEDK010000026.1"/>
</dbReference>
<dbReference type="Pfam" id="PF04187">
    <property type="entry name" value="Cofac_haem_bdg"/>
    <property type="match status" value="1"/>
</dbReference>
<evidence type="ECO:0000259" key="2">
    <source>
        <dbReference type="Pfam" id="PF04187"/>
    </source>
</evidence>
<feature type="chain" id="PRO_5046823503" evidence="1">
    <location>
        <begin position="19"/>
        <end position="274"/>
    </location>
</feature>
<dbReference type="PROSITE" id="PS51257">
    <property type="entry name" value="PROKAR_LIPOPROTEIN"/>
    <property type="match status" value="1"/>
</dbReference>
<dbReference type="Proteomes" id="UP001168540">
    <property type="component" value="Unassembled WGS sequence"/>
</dbReference>
<dbReference type="EMBL" id="JAUEDK010000026">
    <property type="protein sequence ID" value="MDN0076098.1"/>
    <property type="molecule type" value="Genomic_DNA"/>
</dbReference>
<protein>
    <submittedName>
        <fullName evidence="3">ChaN family lipoprotein</fullName>
    </submittedName>
</protein>
<dbReference type="SUPFAM" id="SSF159501">
    <property type="entry name" value="EreA/ChaN-like"/>
    <property type="match status" value="1"/>
</dbReference>
<evidence type="ECO:0000313" key="3">
    <source>
        <dbReference type="EMBL" id="MDN0076098.1"/>
    </source>
</evidence>
<keyword evidence="1" id="KW-0732">Signal</keyword>
<keyword evidence="4" id="KW-1185">Reference proteome</keyword>
<reference evidence="3" key="1">
    <citation type="submission" date="2023-06" db="EMBL/GenBank/DDBJ databases">
        <authorList>
            <person name="Zhang S."/>
        </authorList>
    </citation>
    <scope>NUCLEOTIDE SEQUENCE</scope>
    <source>
        <strain evidence="3">SG2303</strain>
    </source>
</reference>
<evidence type="ECO:0000256" key="1">
    <source>
        <dbReference type="SAM" id="SignalP"/>
    </source>
</evidence>
<dbReference type="InterPro" id="IPR007314">
    <property type="entry name" value="Cofac_haem-bd_dom"/>
</dbReference>
<gene>
    <name evidence="3" type="ORF">QU481_14505</name>
</gene>